<dbReference type="GO" id="GO:0016301">
    <property type="term" value="F:kinase activity"/>
    <property type="evidence" value="ECO:0007669"/>
    <property type="project" value="UniProtKB-KW"/>
</dbReference>
<reference evidence="16 17" key="1">
    <citation type="submission" date="2024-02" db="EMBL/GenBank/DDBJ databases">
        <title>A nitrogen-fixing paenibacillus bacterium.</title>
        <authorList>
            <person name="Zhang W.L."/>
            <person name="Chen S.F."/>
        </authorList>
    </citation>
    <scope>NUCLEOTIDE SEQUENCE [LARGE SCALE GENOMIC DNA]</scope>
    <source>
        <strain evidence="16 17">M1</strain>
    </source>
</reference>
<evidence type="ECO:0000256" key="10">
    <source>
        <dbReference type="ARBA" id="ARBA00022989"/>
    </source>
</evidence>
<dbReference type="CDD" id="cd14265">
    <property type="entry name" value="UDPK_IM_like"/>
    <property type="match status" value="1"/>
</dbReference>
<evidence type="ECO:0000256" key="12">
    <source>
        <dbReference type="ARBA" id="ARBA00023136"/>
    </source>
</evidence>
<dbReference type="EMBL" id="JAZHPZ010000001">
    <property type="protein sequence ID" value="MEF2964718.1"/>
    <property type="molecule type" value="Genomic_DNA"/>
</dbReference>
<evidence type="ECO:0000313" key="17">
    <source>
        <dbReference type="Proteomes" id="UP001306950"/>
    </source>
</evidence>
<dbReference type="RefSeq" id="WP_331844926.1">
    <property type="nucleotide sequence ID" value="NZ_JAZHPZ010000001.1"/>
</dbReference>
<dbReference type="Gene3D" id="1.10.287.3610">
    <property type="match status" value="1"/>
</dbReference>
<name>A0ABU7VLS9_9BACL</name>
<comment type="caution">
    <text evidence="16">The sequence shown here is derived from an EMBL/GenBank/DDBJ whole genome shotgun (WGS) entry which is preliminary data.</text>
</comment>
<proteinExistence type="inferred from homology"/>
<dbReference type="InterPro" id="IPR033717">
    <property type="entry name" value="UDPK"/>
</dbReference>
<keyword evidence="3" id="KW-1003">Cell membrane</keyword>
<feature type="transmembrane region" description="Helical" evidence="15">
    <location>
        <begin position="53"/>
        <end position="72"/>
    </location>
</feature>
<evidence type="ECO:0000256" key="8">
    <source>
        <dbReference type="ARBA" id="ARBA00022777"/>
    </source>
</evidence>
<dbReference type="Proteomes" id="UP001306950">
    <property type="component" value="Unassembled WGS sequence"/>
</dbReference>
<organism evidence="16 17">
    <name type="scientific">Paenibacillus haidiansis</name>
    <dbReference type="NCBI Taxonomy" id="1574488"/>
    <lineage>
        <taxon>Bacteria</taxon>
        <taxon>Bacillati</taxon>
        <taxon>Bacillota</taxon>
        <taxon>Bacilli</taxon>
        <taxon>Bacillales</taxon>
        <taxon>Paenibacillaceae</taxon>
        <taxon>Paenibacillus</taxon>
    </lineage>
</organism>
<dbReference type="PROSITE" id="PS01069">
    <property type="entry name" value="DAGK_PROKAR"/>
    <property type="match status" value="1"/>
</dbReference>
<dbReference type="PANTHER" id="PTHR34299">
    <property type="entry name" value="DIACYLGLYCEROL KINASE"/>
    <property type="match status" value="1"/>
</dbReference>
<evidence type="ECO:0000256" key="3">
    <source>
        <dbReference type="ARBA" id="ARBA00022475"/>
    </source>
</evidence>
<evidence type="ECO:0000256" key="1">
    <source>
        <dbReference type="ARBA" id="ARBA00004651"/>
    </source>
</evidence>
<feature type="transmembrane region" description="Helical" evidence="15">
    <location>
        <begin position="93"/>
        <end position="115"/>
    </location>
</feature>
<keyword evidence="12 15" id="KW-0472">Membrane</keyword>
<keyword evidence="7" id="KW-0547">Nucleotide-binding</keyword>
<comment type="subcellular location">
    <subcellularLocation>
        <location evidence="1">Cell membrane</location>
        <topology evidence="1">Multi-pass membrane protein</topology>
    </subcellularLocation>
</comment>
<keyword evidence="6 15" id="KW-0812">Transmembrane</keyword>
<dbReference type="EC" id="2.7.1.-" evidence="16"/>
<protein>
    <submittedName>
        <fullName evidence="16">Diacylglycerol kinase family protein</fullName>
        <ecNumber evidence="16">2.7.1.-</ecNumber>
    </submittedName>
</protein>
<gene>
    <name evidence="16" type="ORF">V3851_02665</name>
</gene>
<keyword evidence="17" id="KW-1185">Reference proteome</keyword>
<evidence type="ECO:0000256" key="4">
    <source>
        <dbReference type="ARBA" id="ARBA00022516"/>
    </source>
</evidence>
<accession>A0ABU7VLS9</accession>
<dbReference type="InterPro" id="IPR000829">
    <property type="entry name" value="DAGK"/>
</dbReference>
<evidence type="ECO:0000256" key="5">
    <source>
        <dbReference type="ARBA" id="ARBA00022679"/>
    </source>
</evidence>
<keyword evidence="9" id="KW-0067">ATP-binding</keyword>
<keyword evidence="5 16" id="KW-0808">Transferase</keyword>
<keyword evidence="4" id="KW-0444">Lipid biosynthesis</keyword>
<keyword evidence="10 15" id="KW-1133">Transmembrane helix</keyword>
<evidence type="ECO:0000313" key="16">
    <source>
        <dbReference type="EMBL" id="MEF2964718.1"/>
    </source>
</evidence>
<evidence type="ECO:0000256" key="2">
    <source>
        <dbReference type="ARBA" id="ARBA00005967"/>
    </source>
</evidence>
<sequence>MKTRRNWGSVFRDAWNGIWSSLKSERNLRIHVLAAVIVLLAAAFFRLPVRDVALLLLVIALVITAELINTAIEAAVDLAAPEWHRLAKIAKDAAAGAVLAAAAFAVVIGIMLFYGPVMAWLGWGP</sequence>
<keyword evidence="13" id="KW-0594">Phospholipid biosynthesis</keyword>
<evidence type="ECO:0000256" key="11">
    <source>
        <dbReference type="ARBA" id="ARBA00023098"/>
    </source>
</evidence>
<evidence type="ECO:0000256" key="9">
    <source>
        <dbReference type="ARBA" id="ARBA00022840"/>
    </source>
</evidence>
<evidence type="ECO:0000256" key="14">
    <source>
        <dbReference type="ARBA" id="ARBA00023264"/>
    </source>
</evidence>
<evidence type="ECO:0000256" key="13">
    <source>
        <dbReference type="ARBA" id="ARBA00023209"/>
    </source>
</evidence>
<dbReference type="InterPro" id="IPR036945">
    <property type="entry name" value="DAGK_sf"/>
</dbReference>
<evidence type="ECO:0000256" key="7">
    <source>
        <dbReference type="ARBA" id="ARBA00022741"/>
    </source>
</evidence>
<comment type="similarity">
    <text evidence="2">Belongs to the bacterial diacylglycerol kinase family.</text>
</comment>
<keyword evidence="11" id="KW-0443">Lipid metabolism</keyword>
<evidence type="ECO:0000256" key="15">
    <source>
        <dbReference type="SAM" id="Phobius"/>
    </source>
</evidence>
<dbReference type="Pfam" id="PF01219">
    <property type="entry name" value="DAGK_prokar"/>
    <property type="match status" value="1"/>
</dbReference>
<feature type="transmembrane region" description="Helical" evidence="15">
    <location>
        <begin position="28"/>
        <end position="47"/>
    </location>
</feature>
<keyword evidence="14" id="KW-1208">Phospholipid metabolism</keyword>
<dbReference type="PANTHER" id="PTHR34299:SF1">
    <property type="entry name" value="DIACYLGLYCEROL KINASE"/>
    <property type="match status" value="1"/>
</dbReference>
<evidence type="ECO:0000256" key="6">
    <source>
        <dbReference type="ARBA" id="ARBA00022692"/>
    </source>
</evidence>
<keyword evidence="8 16" id="KW-0418">Kinase</keyword>